<proteinExistence type="predicted"/>
<comment type="caution">
    <text evidence="2">The sequence shown here is derived from an EMBL/GenBank/DDBJ whole genome shotgun (WGS) entry which is preliminary data.</text>
</comment>
<dbReference type="AlphaFoldDB" id="A0A8T0ES26"/>
<evidence type="ECO:0000313" key="2">
    <source>
        <dbReference type="EMBL" id="KAF8778763.1"/>
    </source>
</evidence>
<keyword evidence="1" id="KW-1133">Transmembrane helix</keyword>
<keyword evidence="3" id="KW-1185">Reference proteome</keyword>
<protein>
    <submittedName>
        <fullName evidence="2">Uncharacterized protein</fullName>
    </submittedName>
</protein>
<gene>
    <name evidence="2" type="ORF">HNY73_015457</name>
</gene>
<accession>A0A8T0ES26</accession>
<reference evidence="2" key="2">
    <citation type="submission" date="2020-06" db="EMBL/GenBank/DDBJ databases">
        <authorList>
            <person name="Sheffer M."/>
        </authorList>
    </citation>
    <scope>NUCLEOTIDE SEQUENCE</scope>
</reference>
<dbReference type="Proteomes" id="UP000807504">
    <property type="component" value="Unassembled WGS sequence"/>
</dbReference>
<dbReference type="EMBL" id="JABXBU010002072">
    <property type="protein sequence ID" value="KAF8778763.1"/>
    <property type="molecule type" value="Genomic_DNA"/>
</dbReference>
<evidence type="ECO:0000313" key="3">
    <source>
        <dbReference type="Proteomes" id="UP000807504"/>
    </source>
</evidence>
<dbReference type="Pfam" id="PF07096">
    <property type="entry name" value="DUF1358"/>
    <property type="match status" value="1"/>
</dbReference>
<feature type="transmembrane region" description="Helical" evidence="1">
    <location>
        <begin position="20"/>
        <end position="41"/>
    </location>
</feature>
<sequence length="122" mass="13520">MNTNNETGEKKKNNKLLETSFLLTVTGVSILGGFGMALALAKKRDPVYFFKAPNRVPSVAMPEMKETVRNALSCNAMRDGEFHLRSEMKEIAGSAFLMRFGNVKDFCGSQIKLEVLLSLKLS</sequence>
<evidence type="ECO:0000256" key="1">
    <source>
        <dbReference type="SAM" id="Phobius"/>
    </source>
</evidence>
<keyword evidence="1" id="KW-0472">Membrane</keyword>
<reference evidence="2" key="1">
    <citation type="journal article" date="2020" name="bioRxiv">
        <title>Chromosome-level reference genome of the European wasp spider Argiope bruennichi: a resource for studies on range expansion and evolutionary adaptation.</title>
        <authorList>
            <person name="Sheffer M.M."/>
            <person name="Hoppe A."/>
            <person name="Krehenwinkel H."/>
            <person name="Uhl G."/>
            <person name="Kuss A.W."/>
            <person name="Jensen L."/>
            <person name="Jensen C."/>
            <person name="Gillespie R.G."/>
            <person name="Hoff K.J."/>
            <person name="Prost S."/>
        </authorList>
    </citation>
    <scope>NUCLEOTIDE SEQUENCE</scope>
</reference>
<keyword evidence="1" id="KW-0812">Transmembrane</keyword>
<dbReference type="InterPro" id="IPR009792">
    <property type="entry name" value="TMEM242"/>
</dbReference>
<name>A0A8T0ES26_ARGBR</name>
<organism evidence="2 3">
    <name type="scientific">Argiope bruennichi</name>
    <name type="common">Wasp spider</name>
    <name type="synonym">Aranea bruennichi</name>
    <dbReference type="NCBI Taxonomy" id="94029"/>
    <lineage>
        <taxon>Eukaryota</taxon>
        <taxon>Metazoa</taxon>
        <taxon>Ecdysozoa</taxon>
        <taxon>Arthropoda</taxon>
        <taxon>Chelicerata</taxon>
        <taxon>Arachnida</taxon>
        <taxon>Araneae</taxon>
        <taxon>Araneomorphae</taxon>
        <taxon>Entelegynae</taxon>
        <taxon>Araneoidea</taxon>
        <taxon>Araneidae</taxon>
        <taxon>Argiope</taxon>
    </lineage>
</organism>